<dbReference type="InterPro" id="IPR011330">
    <property type="entry name" value="Glyco_hydro/deAcase_b/a-brl"/>
</dbReference>
<organism evidence="1 2">
    <name type="scientific">Sporomusa malonica</name>
    <dbReference type="NCBI Taxonomy" id="112901"/>
    <lineage>
        <taxon>Bacteria</taxon>
        <taxon>Bacillati</taxon>
        <taxon>Bacillota</taxon>
        <taxon>Negativicutes</taxon>
        <taxon>Selenomonadales</taxon>
        <taxon>Sporomusaceae</taxon>
        <taxon>Sporomusa</taxon>
    </lineage>
</organism>
<dbReference type="CDD" id="cd03143">
    <property type="entry name" value="A4_beta-galactosidase_middle_domain"/>
    <property type="match status" value="1"/>
</dbReference>
<dbReference type="InterPro" id="IPR029062">
    <property type="entry name" value="Class_I_gatase-like"/>
</dbReference>
<dbReference type="STRING" id="112901.SAMN04488500_118114"/>
<dbReference type="OrthoDB" id="1717819at2"/>
<proteinExistence type="predicted"/>
<dbReference type="Proteomes" id="UP000192738">
    <property type="component" value="Unassembled WGS sequence"/>
</dbReference>
<dbReference type="Gene3D" id="3.40.50.880">
    <property type="match status" value="1"/>
</dbReference>
<evidence type="ECO:0008006" key="3">
    <source>
        <dbReference type="Google" id="ProtNLM"/>
    </source>
</evidence>
<gene>
    <name evidence="1" type="ORF">SAMN04488500_118114</name>
</gene>
<dbReference type="SUPFAM" id="SSF88713">
    <property type="entry name" value="Glycoside hydrolase/deacetylase"/>
    <property type="match status" value="1"/>
</dbReference>
<sequence>MIAFLAVPAIRKLMVVPKEDEIRVLLVYHPAYLKNAPHILAAYESVLQEEGVPYETVDVLQLTRVDAGKLVKTVPVVIMPDNLLQSVPAQFDDWTKQYLANGGNIAVIYDAGIRDDHGHFREHAAFADIIGLNYITYSTAGTEAYGYGYVRFSSKENRDFFQIPMGKTIDGLVLSSYGYGPLKYPLARNVSVRDIPETGIYAYSEAANNERFPSLVLTEYAKGRVLYVNLPLGHLKANTDDLPLRSMLRTFLFDVVEIPHITNVEQGQGGIVINWHIDSSIEHTTLPAMQAEGFLRPGLRASFHITAGDFRDTPLDRLGYDAVGAGRGLTTLLKGYGVIGSHGGWAHNWFSENITKGAFAEPEIREFIAKNNISLETVVGYKVIEYSAPSGLHPQPATTKILEDMGFIAYYYTGDTGSGPNRTFYEGKMVSDKVIAFPVMPFGRTASLGEMYDLDHKNETEVTEWLFSILSYAARNRTVRLVYSHPYDIEAYPQAMKAFIDRAEAMQAAGEITVRPMSDFARFFLRFMSTTYAFRVKEKQLVISLKNLDDLAGITIALPKKSCQKPTAEGIVVREDERYYYLTVVGKNEKEKLITADTR</sequence>
<dbReference type="GO" id="GO:0005975">
    <property type="term" value="P:carbohydrate metabolic process"/>
    <property type="evidence" value="ECO:0007669"/>
    <property type="project" value="InterPro"/>
</dbReference>
<keyword evidence="2" id="KW-1185">Reference proteome</keyword>
<evidence type="ECO:0000313" key="1">
    <source>
        <dbReference type="EMBL" id="SMD01632.1"/>
    </source>
</evidence>
<evidence type="ECO:0000313" key="2">
    <source>
        <dbReference type="Proteomes" id="UP000192738"/>
    </source>
</evidence>
<dbReference type="AlphaFoldDB" id="A0A1W2DWY1"/>
<dbReference type="RefSeq" id="WP_084577373.1">
    <property type="nucleotide sequence ID" value="NZ_FWXI01000018.1"/>
</dbReference>
<protein>
    <recommendedName>
        <fullName evidence="3">NodB homology domain-containing protein</fullName>
    </recommendedName>
</protein>
<reference evidence="1 2" key="1">
    <citation type="submission" date="2017-04" db="EMBL/GenBank/DDBJ databases">
        <authorList>
            <person name="Afonso C.L."/>
            <person name="Miller P.J."/>
            <person name="Scott M.A."/>
            <person name="Spackman E."/>
            <person name="Goraichik I."/>
            <person name="Dimitrov K.M."/>
            <person name="Suarez D.L."/>
            <person name="Swayne D.E."/>
        </authorList>
    </citation>
    <scope>NUCLEOTIDE SEQUENCE [LARGE SCALE GENOMIC DNA]</scope>
    <source>
        <strain evidence="1 2">DSM 5090</strain>
    </source>
</reference>
<dbReference type="Gene3D" id="3.20.20.370">
    <property type="entry name" value="Glycoside hydrolase/deacetylase"/>
    <property type="match status" value="1"/>
</dbReference>
<dbReference type="EMBL" id="FWXI01000018">
    <property type="protein sequence ID" value="SMD01632.1"/>
    <property type="molecule type" value="Genomic_DNA"/>
</dbReference>
<accession>A0A1W2DWY1</accession>
<name>A0A1W2DWY1_9FIRM</name>